<proteinExistence type="predicted"/>
<comment type="caution">
    <text evidence="2">The sequence shown here is derived from an EMBL/GenBank/DDBJ whole genome shotgun (WGS) entry which is preliminary data.</text>
</comment>
<protein>
    <submittedName>
        <fullName evidence="2">Uncharacterized protein</fullName>
    </submittedName>
</protein>
<gene>
    <name evidence="2" type="ORF">PUN28_001034</name>
</gene>
<feature type="compositionally biased region" description="Polar residues" evidence="1">
    <location>
        <begin position="86"/>
        <end position="96"/>
    </location>
</feature>
<evidence type="ECO:0000256" key="1">
    <source>
        <dbReference type="SAM" id="MobiDB-lite"/>
    </source>
</evidence>
<sequence length="96" mass="10938">MAEFPRTATANPDVSASKINTDKISYWRKMLKSYERRNASLEKRHSALVERVRFMECTLPSLLMGLAASTTCSEREGRDKRRESPEITSKSAAQRT</sequence>
<feature type="compositionally biased region" description="Basic and acidic residues" evidence="1">
    <location>
        <begin position="73"/>
        <end position="85"/>
    </location>
</feature>
<keyword evidence="3" id="KW-1185">Reference proteome</keyword>
<organism evidence="2 3">
    <name type="scientific">Cardiocondyla obscurior</name>
    <dbReference type="NCBI Taxonomy" id="286306"/>
    <lineage>
        <taxon>Eukaryota</taxon>
        <taxon>Metazoa</taxon>
        <taxon>Ecdysozoa</taxon>
        <taxon>Arthropoda</taxon>
        <taxon>Hexapoda</taxon>
        <taxon>Insecta</taxon>
        <taxon>Pterygota</taxon>
        <taxon>Neoptera</taxon>
        <taxon>Endopterygota</taxon>
        <taxon>Hymenoptera</taxon>
        <taxon>Apocrita</taxon>
        <taxon>Aculeata</taxon>
        <taxon>Formicoidea</taxon>
        <taxon>Formicidae</taxon>
        <taxon>Myrmicinae</taxon>
        <taxon>Cardiocondyla</taxon>
    </lineage>
</organism>
<accession>A0AAW2H2K7</accession>
<feature type="region of interest" description="Disordered" evidence="1">
    <location>
        <begin position="69"/>
        <end position="96"/>
    </location>
</feature>
<dbReference type="EMBL" id="JADYXP020000001">
    <property type="protein sequence ID" value="KAL0133784.1"/>
    <property type="molecule type" value="Genomic_DNA"/>
</dbReference>
<evidence type="ECO:0000313" key="2">
    <source>
        <dbReference type="EMBL" id="KAL0133784.1"/>
    </source>
</evidence>
<reference evidence="2 3" key="1">
    <citation type="submission" date="2023-03" db="EMBL/GenBank/DDBJ databases">
        <title>High recombination rates correlate with genetic variation in Cardiocondyla obscurior ants.</title>
        <authorList>
            <person name="Errbii M."/>
        </authorList>
    </citation>
    <scope>NUCLEOTIDE SEQUENCE [LARGE SCALE GENOMIC DNA]</scope>
    <source>
        <strain evidence="2">Alpha-2009</strain>
        <tissue evidence="2">Whole body</tissue>
    </source>
</reference>
<evidence type="ECO:0000313" key="3">
    <source>
        <dbReference type="Proteomes" id="UP001430953"/>
    </source>
</evidence>
<dbReference type="Proteomes" id="UP001430953">
    <property type="component" value="Unassembled WGS sequence"/>
</dbReference>
<dbReference type="AlphaFoldDB" id="A0AAW2H2K7"/>
<name>A0AAW2H2K7_9HYME</name>